<dbReference type="GO" id="GO:0008017">
    <property type="term" value="F:microtubule binding"/>
    <property type="evidence" value="ECO:0007669"/>
    <property type="project" value="TreeGrafter"/>
</dbReference>
<dbReference type="GO" id="GO:0072686">
    <property type="term" value="C:mitotic spindle"/>
    <property type="evidence" value="ECO:0007669"/>
    <property type="project" value="TreeGrafter"/>
</dbReference>
<protein>
    <submittedName>
        <fullName evidence="13">Nucleolar and spindle-associated protein 1</fullName>
    </submittedName>
</protein>
<evidence type="ECO:0000256" key="2">
    <source>
        <dbReference type="ARBA" id="ARBA00004186"/>
    </source>
</evidence>
<evidence type="ECO:0000256" key="11">
    <source>
        <dbReference type="ARBA" id="ARBA00023306"/>
    </source>
</evidence>
<comment type="subcellular location">
    <subcellularLocation>
        <location evidence="2">Cytoplasm</location>
        <location evidence="2">Cytoskeleton</location>
        <location evidence="2">Spindle</location>
    </subcellularLocation>
    <subcellularLocation>
        <location evidence="1">Nucleus</location>
    </subcellularLocation>
</comment>
<keyword evidence="10" id="KW-0539">Nucleus</keyword>
<reference evidence="13 14" key="1">
    <citation type="journal article" date="2021" name="Elife">
        <title>Chloroplast acquisition without the gene transfer in kleptoplastic sea slugs, Plakobranchus ocellatus.</title>
        <authorList>
            <person name="Maeda T."/>
            <person name="Takahashi S."/>
            <person name="Yoshida T."/>
            <person name="Shimamura S."/>
            <person name="Takaki Y."/>
            <person name="Nagai Y."/>
            <person name="Toyoda A."/>
            <person name="Suzuki Y."/>
            <person name="Arimoto A."/>
            <person name="Ishii H."/>
            <person name="Satoh N."/>
            <person name="Nishiyama T."/>
            <person name="Hasebe M."/>
            <person name="Maruyama T."/>
            <person name="Minagawa J."/>
            <person name="Obokata J."/>
            <person name="Shigenobu S."/>
        </authorList>
    </citation>
    <scope>NUCLEOTIDE SEQUENCE [LARGE SCALE GENOMIC DNA]</scope>
</reference>
<dbReference type="Pfam" id="PF16006">
    <property type="entry name" value="NUSAP"/>
    <property type="match status" value="1"/>
</dbReference>
<dbReference type="InterPro" id="IPR026756">
    <property type="entry name" value="NuSAP"/>
</dbReference>
<dbReference type="GO" id="GO:0000281">
    <property type="term" value="P:mitotic cytokinesis"/>
    <property type="evidence" value="ECO:0007669"/>
    <property type="project" value="InterPro"/>
</dbReference>
<dbReference type="GO" id="GO:0005874">
    <property type="term" value="C:microtubule"/>
    <property type="evidence" value="ECO:0007669"/>
    <property type="project" value="UniProtKB-KW"/>
</dbReference>
<evidence type="ECO:0000256" key="4">
    <source>
        <dbReference type="ARBA" id="ARBA00022490"/>
    </source>
</evidence>
<proteinExistence type="inferred from homology"/>
<keyword evidence="9" id="KW-0206">Cytoskeleton</keyword>
<keyword evidence="4" id="KW-0963">Cytoplasm</keyword>
<evidence type="ECO:0000256" key="9">
    <source>
        <dbReference type="ARBA" id="ARBA00023212"/>
    </source>
</evidence>
<organism evidence="13 14">
    <name type="scientific">Plakobranchus ocellatus</name>
    <dbReference type="NCBI Taxonomy" id="259542"/>
    <lineage>
        <taxon>Eukaryota</taxon>
        <taxon>Metazoa</taxon>
        <taxon>Spiralia</taxon>
        <taxon>Lophotrochozoa</taxon>
        <taxon>Mollusca</taxon>
        <taxon>Gastropoda</taxon>
        <taxon>Heterobranchia</taxon>
        <taxon>Euthyneura</taxon>
        <taxon>Panpulmonata</taxon>
        <taxon>Sacoglossa</taxon>
        <taxon>Placobranchoidea</taxon>
        <taxon>Plakobranchidae</taxon>
        <taxon>Plakobranchus</taxon>
    </lineage>
</organism>
<evidence type="ECO:0000256" key="10">
    <source>
        <dbReference type="ARBA" id="ARBA00023242"/>
    </source>
</evidence>
<evidence type="ECO:0000313" key="13">
    <source>
        <dbReference type="EMBL" id="GFO12000.1"/>
    </source>
</evidence>
<keyword evidence="11" id="KW-0131">Cell cycle</keyword>
<dbReference type="PANTHER" id="PTHR15874">
    <property type="entry name" value="NUCLEOLAR AND SPINDLE-ASSOCIATED PROTEIN 1"/>
    <property type="match status" value="1"/>
</dbReference>
<evidence type="ECO:0000256" key="8">
    <source>
        <dbReference type="ARBA" id="ARBA00023125"/>
    </source>
</evidence>
<feature type="compositionally biased region" description="Low complexity" evidence="12">
    <location>
        <begin position="416"/>
        <end position="435"/>
    </location>
</feature>
<keyword evidence="5" id="KW-0132">Cell division</keyword>
<feature type="compositionally biased region" description="Low complexity" evidence="12">
    <location>
        <begin position="68"/>
        <end position="81"/>
    </location>
</feature>
<feature type="region of interest" description="Disordered" evidence="12">
    <location>
        <begin position="416"/>
        <end position="469"/>
    </location>
</feature>
<sequence>MVVKDLKSLKYHELQKLAKTAGIKANQKIDKLIKALEEHYIESKEVTEKKTPTTSLTKTKANKNLLSPAVTKPTTPQPQVTHALQSKSKPANNPACAKQTKKRRRTFELEEPTVSGANTPTSDAPVEKRASRTQGSSRTNTPVENGPAEKRQCRDAIDKKDSPAKVSNGSAGQGSQPRQIPRFMAYLAAMKKQDQQHKPETPAKSPASAKQTKKRRRTFELEEPTLSPANTPTSDAPVEKRTTRSSSRTNTPVENKPAESCGSPGTTSIIASMDANQSSAERKANLLSAIDKKIQSKATESPNRQGTQPSQIPRFMAYLAAMKKQDQQPKPVTPGNKDWTKIHKKEFSKFDSLDVYLEKKQQRKEDLLTGSGKRLKQGIAQKRNTKIAKPVTKPKEPAKPFVPTVTSVRNMSFNFTKTPSVQSSTSSAAPKSSTKFGVLPSFSKTPKLTTPSVKGRNAPVASATRGRER</sequence>
<keyword evidence="7" id="KW-0498">Mitosis</keyword>
<evidence type="ECO:0000256" key="12">
    <source>
        <dbReference type="SAM" id="MobiDB-lite"/>
    </source>
</evidence>
<comment type="similarity">
    <text evidence="3">Belongs to the NUSAP family.</text>
</comment>
<evidence type="ECO:0000313" key="14">
    <source>
        <dbReference type="Proteomes" id="UP000735302"/>
    </source>
</evidence>
<comment type="caution">
    <text evidence="13">The sequence shown here is derived from an EMBL/GenBank/DDBJ whole genome shotgun (WGS) entry which is preliminary data.</text>
</comment>
<feature type="compositionally biased region" description="Basic and acidic residues" evidence="12">
    <location>
        <begin position="147"/>
        <end position="163"/>
    </location>
</feature>
<feature type="compositionally biased region" description="Polar residues" evidence="12">
    <location>
        <begin position="442"/>
        <end position="452"/>
    </location>
</feature>
<name>A0AAV4AYV6_9GAST</name>
<keyword evidence="6" id="KW-0493">Microtubule</keyword>
<evidence type="ECO:0000256" key="6">
    <source>
        <dbReference type="ARBA" id="ARBA00022701"/>
    </source>
</evidence>
<feature type="compositionally biased region" description="Polar residues" evidence="12">
    <location>
        <begin position="82"/>
        <end position="91"/>
    </location>
</feature>
<feature type="compositionally biased region" description="Polar residues" evidence="12">
    <location>
        <begin position="132"/>
        <end position="143"/>
    </location>
</feature>
<evidence type="ECO:0000256" key="3">
    <source>
        <dbReference type="ARBA" id="ARBA00009702"/>
    </source>
</evidence>
<keyword evidence="8" id="KW-0238">DNA-binding</keyword>
<dbReference type="GO" id="GO:0005730">
    <property type="term" value="C:nucleolus"/>
    <property type="evidence" value="ECO:0007669"/>
    <property type="project" value="TreeGrafter"/>
</dbReference>
<dbReference type="GO" id="GO:0007076">
    <property type="term" value="P:mitotic chromosome condensation"/>
    <property type="evidence" value="ECO:0007669"/>
    <property type="project" value="TreeGrafter"/>
</dbReference>
<accession>A0AAV4AYV6</accession>
<dbReference type="GO" id="GO:0003677">
    <property type="term" value="F:DNA binding"/>
    <property type="evidence" value="ECO:0007669"/>
    <property type="project" value="UniProtKB-KW"/>
</dbReference>
<dbReference type="GO" id="GO:0040001">
    <property type="term" value="P:establishment of mitotic spindle localization"/>
    <property type="evidence" value="ECO:0007669"/>
    <property type="project" value="InterPro"/>
</dbReference>
<gene>
    <name evidence="13" type="ORF">PoB_003850500</name>
</gene>
<feature type="compositionally biased region" description="Polar residues" evidence="12">
    <location>
        <begin position="296"/>
        <end position="311"/>
    </location>
</feature>
<evidence type="ECO:0000256" key="7">
    <source>
        <dbReference type="ARBA" id="ARBA00022776"/>
    </source>
</evidence>
<feature type="compositionally biased region" description="Basic and acidic residues" evidence="12">
    <location>
        <begin position="191"/>
        <end position="201"/>
    </location>
</feature>
<evidence type="ECO:0000256" key="5">
    <source>
        <dbReference type="ARBA" id="ARBA00022618"/>
    </source>
</evidence>
<feature type="region of interest" description="Disordered" evidence="12">
    <location>
        <begin position="363"/>
        <end position="404"/>
    </location>
</feature>
<dbReference type="AlphaFoldDB" id="A0AAV4AYV6"/>
<keyword evidence="14" id="KW-1185">Reference proteome</keyword>
<feature type="compositionally biased region" description="Basic and acidic residues" evidence="12">
    <location>
        <begin position="280"/>
        <end position="294"/>
    </location>
</feature>
<dbReference type="Proteomes" id="UP000735302">
    <property type="component" value="Unassembled WGS sequence"/>
</dbReference>
<feature type="compositionally biased region" description="Polar residues" evidence="12">
    <location>
        <begin position="165"/>
        <end position="178"/>
    </location>
</feature>
<evidence type="ECO:0000256" key="1">
    <source>
        <dbReference type="ARBA" id="ARBA00004123"/>
    </source>
</evidence>
<dbReference type="EMBL" id="BLXT01004368">
    <property type="protein sequence ID" value="GFO12000.1"/>
    <property type="molecule type" value="Genomic_DNA"/>
</dbReference>
<feature type="compositionally biased region" description="Polar residues" evidence="12">
    <location>
        <begin position="263"/>
        <end position="279"/>
    </location>
</feature>
<dbReference type="PANTHER" id="PTHR15874:SF1">
    <property type="entry name" value="NUCLEOLAR AND SPINDLE-ASSOCIATED PROTEIN 1"/>
    <property type="match status" value="1"/>
</dbReference>
<feature type="region of interest" description="Disordered" evidence="12">
    <location>
        <begin position="45"/>
        <end position="312"/>
    </location>
</feature>